<name>A0A919FX27_9ACTN</name>
<feature type="domain" description="Polymerase nucleotidyl transferase" evidence="1">
    <location>
        <begin position="18"/>
        <end position="66"/>
    </location>
</feature>
<dbReference type="Gene3D" id="3.30.460.10">
    <property type="entry name" value="Beta Polymerase, domain 2"/>
    <property type="match status" value="1"/>
</dbReference>
<evidence type="ECO:0000313" key="3">
    <source>
        <dbReference type="Proteomes" id="UP000603708"/>
    </source>
</evidence>
<accession>A0A919FX27</accession>
<evidence type="ECO:0000259" key="1">
    <source>
        <dbReference type="Pfam" id="PF01909"/>
    </source>
</evidence>
<protein>
    <submittedName>
        <fullName evidence="2">DNA polymerase subunit beta</fullName>
    </submittedName>
</protein>
<dbReference type="AlphaFoldDB" id="A0A919FX27"/>
<sequence length="254" mass="26896">MDDDAFLDHVGDRLAALPAVEAVALGGSRAQGTHGPGSDWDLAVYYRGSFDPAGLRALGWPGEISEVGGWGGGIFNGGAWLTVDDRRVDVHYRDLDVVEHELAEARAGRCHWEPLMFHLAGIPSYLVVAELAVNRVLRGRAPRPGAYPEPLRRTAPGMWHGRAAATLHYARHNNAPRGQLTEVAGAVATAAAQSAHAVLAARGQWVTNEKTLLERAGLREVDAVIASLTGGPDALARAIGEAEALLRTAAASTE</sequence>
<dbReference type="InterPro" id="IPR043519">
    <property type="entry name" value="NT_sf"/>
</dbReference>
<dbReference type="InterPro" id="IPR002934">
    <property type="entry name" value="Polymerase_NTP_transf_dom"/>
</dbReference>
<comment type="caution">
    <text evidence="2">The sequence shown here is derived from an EMBL/GenBank/DDBJ whole genome shotgun (WGS) entry which is preliminary data.</text>
</comment>
<dbReference type="GO" id="GO:0016779">
    <property type="term" value="F:nucleotidyltransferase activity"/>
    <property type="evidence" value="ECO:0007669"/>
    <property type="project" value="InterPro"/>
</dbReference>
<dbReference type="Proteomes" id="UP000603708">
    <property type="component" value="Unassembled WGS sequence"/>
</dbReference>
<evidence type="ECO:0000313" key="2">
    <source>
        <dbReference type="EMBL" id="GHH73970.1"/>
    </source>
</evidence>
<dbReference type="CDD" id="cd05403">
    <property type="entry name" value="NT_KNTase_like"/>
    <property type="match status" value="1"/>
</dbReference>
<dbReference type="Pfam" id="PF01909">
    <property type="entry name" value="NTP_transf_2"/>
    <property type="match status" value="1"/>
</dbReference>
<dbReference type="EMBL" id="BNCD01000003">
    <property type="protein sequence ID" value="GHH73970.1"/>
    <property type="molecule type" value="Genomic_DNA"/>
</dbReference>
<proteinExistence type="predicted"/>
<reference evidence="2" key="2">
    <citation type="submission" date="2020-09" db="EMBL/GenBank/DDBJ databases">
        <authorList>
            <person name="Sun Q."/>
            <person name="Ohkuma M."/>
        </authorList>
    </citation>
    <scope>NUCLEOTIDE SEQUENCE</scope>
    <source>
        <strain evidence="2">JCM 5069</strain>
    </source>
</reference>
<gene>
    <name evidence="2" type="ORF">GCM10018793_13990</name>
</gene>
<organism evidence="2 3">
    <name type="scientific">Streptomyces sulfonofaciens</name>
    <dbReference type="NCBI Taxonomy" id="68272"/>
    <lineage>
        <taxon>Bacteria</taxon>
        <taxon>Bacillati</taxon>
        <taxon>Actinomycetota</taxon>
        <taxon>Actinomycetes</taxon>
        <taxon>Kitasatosporales</taxon>
        <taxon>Streptomycetaceae</taxon>
        <taxon>Streptomyces</taxon>
    </lineage>
</organism>
<dbReference type="SUPFAM" id="SSF81301">
    <property type="entry name" value="Nucleotidyltransferase"/>
    <property type="match status" value="1"/>
</dbReference>
<keyword evidence="3" id="KW-1185">Reference proteome</keyword>
<reference evidence="2" key="1">
    <citation type="journal article" date="2014" name="Int. J. Syst. Evol. Microbiol.">
        <title>Complete genome sequence of Corynebacterium casei LMG S-19264T (=DSM 44701T), isolated from a smear-ripened cheese.</title>
        <authorList>
            <consortium name="US DOE Joint Genome Institute (JGI-PGF)"/>
            <person name="Walter F."/>
            <person name="Albersmeier A."/>
            <person name="Kalinowski J."/>
            <person name="Ruckert C."/>
        </authorList>
    </citation>
    <scope>NUCLEOTIDE SEQUENCE</scope>
    <source>
        <strain evidence="2">JCM 5069</strain>
    </source>
</reference>